<organism evidence="1 2">
    <name type="scientific">Trichomonas vaginalis (strain ATCC PRA-98 / G3)</name>
    <dbReference type="NCBI Taxonomy" id="412133"/>
    <lineage>
        <taxon>Eukaryota</taxon>
        <taxon>Metamonada</taxon>
        <taxon>Parabasalia</taxon>
        <taxon>Trichomonadida</taxon>
        <taxon>Trichomonadidae</taxon>
        <taxon>Trichomonas</taxon>
    </lineage>
</organism>
<accession>A2EKN0</accession>
<proteinExistence type="predicted"/>
<dbReference type="KEGG" id="tva:4764646"/>
<evidence type="ECO:0000313" key="1">
    <source>
        <dbReference type="EMBL" id="EAY06769.1"/>
    </source>
</evidence>
<gene>
    <name evidence="1" type="ORF">TVAG_103190</name>
</gene>
<dbReference type="VEuPathDB" id="TrichDB:TVAGG3_0931460"/>
<dbReference type="RefSeq" id="XP_001318992.1">
    <property type="nucleotide sequence ID" value="XM_001318957.1"/>
</dbReference>
<dbReference type="VEuPathDB" id="TrichDB:TVAG_103190"/>
<sequence>MDQNKESHYIKFAGANGLYYIPGSTCDFDLLGFIPSDKSLQLVSITPIKHLSGSKALLQMAPSMLEKDMDGLVLGDGQYVLRAFKQNELYLLCLCKPTLPLFPGALFDGQYFIKPFNIFNGSSNQ</sequence>
<name>A2EKN0_TRIV3</name>
<reference evidence="1" key="2">
    <citation type="journal article" date="2007" name="Science">
        <title>Draft genome sequence of the sexually transmitted pathogen Trichomonas vaginalis.</title>
        <authorList>
            <person name="Carlton J.M."/>
            <person name="Hirt R.P."/>
            <person name="Silva J.C."/>
            <person name="Delcher A.L."/>
            <person name="Schatz M."/>
            <person name="Zhao Q."/>
            <person name="Wortman J.R."/>
            <person name="Bidwell S.L."/>
            <person name="Alsmark U.C.M."/>
            <person name="Besteiro S."/>
            <person name="Sicheritz-Ponten T."/>
            <person name="Noel C.J."/>
            <person name="Dacks J.B."/>
            <person name="Foster P.G."/>
            <person name="Simillion C."/>
            <person name="Van de Peer Y."/>
            <person name="Miranda-Saavedra D."/>
            <person name="Barton G.J."/>
            <person name="Westrop G.D."/>
            <person name="Mueller S."/>
            <person name="Dessi D."/>
            <person name="Fiori P.L."/>
            <person name="Ren Q."/>
            <person name="Paulsen I."/>
            <person name="Zhang H."/>
            <person name="Bastida-Corcuera F.D."/>
            <person name="Simoes-Barbosa A."/>
            <person name="Brown M.T."/>
            <person name="Hayes R.D."/>
            <person name="Mukherjee M."/>
            <person name="Okumura C.Y."/>
            <person name="Schneider R."/>
            <person name="Smith A.J."/>
            <person name="Vanacova S."/>
            <person name="Villalvazo M."/>
            <person name="Haas B.J."/>
            <person name="Pertea M."/>
            <person name="Feldblyum T.V."/>
            <person name="Utterback T.R."/>
            <person name="Shu C.L."/>
            <person name="Osoegawa K."/>
            <person name="de Jong P.J."/>
            <person name="Hrdy I."/>
            <person name="Horvathova L."/>
            <person name="Zubacova Z."/>
            <person name="Dolezal P."/>
            <person name="Malik S.B."/>
            <person name="Logsdon J.M. Jr."/>
            <person name="Henze K."/>
            <person name="Gupta A."/>
            <person name="Wang C.C."/>
            <person name="Dunne R.L."/>
            <person name="Upcroft J.A."/>
            <person name="Upcroft P."/>
            <person name="White O."/>
            <person name="Salzberg S.L."/>
            <person name="Tang P."/>
            <person name="Chiu C.-H."/>
            <person name="Lee Y.-S."/>
            <person name="Embley T.M."/>
            <person name="Coombs G.H."/>
            <person name="Mottram J.C."/>
            <person name="Tachezy J."/>
            <person name="Fraser-Liggett C.M."/>
            <person name="Johnson P.J."/>
        </authorList>
    </citation>
    <scope>NUCLEOTIDE SEQUENCE [LARGE SCALE GENOMIC DNA]</scope>
    <source>
        <strain evidence="1">G3</strain>
    </source>
</reference>
<dbReference type="Proteomes" id="UP000001542">
    <property type="component" value="Unassembled WGS sequence"/>
</dbReference>
<reference evidence="1" key="1">
    <citation type="submission" date="2006-10" db="EMBL/GenBank/DDBJ databases">
        <authorList>
            <person name="Amadeo P."/>
            <person name="Zhao Q."/>
            <person name="Wortman J."/>
            <person name="Fraser-Liggett C."/>
            <person name="Carlton J."/>
        </authorList>
    </citation>
    <scope>NUCLEOTIDE SEQUENCE</scope>
    <source>
        <strain evidence="1">G3</strain>
    </source>
</reference>
<dbReference type="EMBL" id="DS113415">
    <property type="protein sequence ID" value="EAY06769.1"/>
    <property type="molecule type" value="Genomic_DNA"/>
</dbReference>
<dbReference type="AlphaFoldDB" id="A2EKN0"/>
<protein>
    <submittedName>
        <fullName evidence="1">Uncharacterized protein</fullName>
    </submittedName>
</protein>
<evidence type="ECO:0000313" key="2">
    <source>
        <dbReference type="Proteomes" id="UP000001542"/>
    </source>
</evidence>
<keyword evidence="2" id="KW-1185">Reference proteome</keyword>
<dbReference type="InParanoid" id="A2EKN0"/>